<reference evidence="11" key="1">
    <citation type="submission" date="2020-07" db="EMBL/GenBank/DDBJ databases">
        <title>Ethylene signaling mediates host invasion by parasitic plants.</title>
        <authorList>
            <person name="Yoshida S."/>
        </authorList>
    </citation>
    <scope>NUCLEOTIDE SEQUENCE</scope>
    <source>
        <strain evidence="11">Okayama</strain>
    </source>
</reference>
<evidence type="ECO:0000256" key="5">
    <source>
        <dbReference type="ARBA" id="ARBA00022801"/>
    </source>
</evidence>
<accession>A0A830BAR6</accession>
<evidence type="ECO:0000256" key="3">
    <source>
        <dbReference type="ARBA" id="ARBA00012001"/>
    </source>
</evidence>
<evidence type="ECO:0000259" key="10">
    <source>
        <dbReference type="Pfam" id="PF20241"/>
    </source>
</evidence>
<keyword evidence="4 9" id="KW-0800">Toxin</keyword>
<evidence type="ECO:0000256" key="8">
    <source>
        <dbReference type="ARBA" id="ARBA00030788"/>
    </source>
</evidence>
<evidence type="ECO:0000313" key="11">
    <source>
        <dbReference type="EMBL" id="GFP84157.1"/>
    </source>
</evidence>
<dbReference type="GO" id="GO:0006952">
    <property type="term" value="P:defense response"/>
    <property type="evidence" value="ECO:0007669"/>
    <property type="project" value="UniProtKB-KW"/>
</dbReference>
<dbReference type="PROSITE" id="PS00275">
    <property type="entry name" value="SHIGA_RICIN"/>
    <property type="match status" value="1"/>
</dbReference>
<dbReference type="SUPFAM" id="SSF56371">
    <property type="entry name" value="Ribosome inactivating proteins (RIP)"/>
    <property type="match status" value="1"/>
</dbReference>
<dbReference type="Pfam" id="PF00161">
    <property type="entry name" value="RIP"/>
    <property type="match status" value="1"/>
</dbReference>
<dbReference type="PANTHER" id="PTHR33453">
    <property type="match status" value="1"/>
</dbReference>
<evidence type="ECO:0000256" key="4">
    <source>
        <dbReference type="ARBA" id="ARBA00022656"/>
    </source>
</evidence>
<evidence type="ECO:0000256" key="9">
    <source>
        <dbReference type="RuleBase" id="RU004915"/>
    </source>
</evidence>
<dbReference type="EC" id="3.2.2.22" evidence="3"/>
<keyword evidence="12" id="KW-1185">Reference proteome</keyword>
<keyword evidence="5 9" id="KW-0378">Hydrolase</keyword>
<evidence type="ECO:0000256" key="1">
    <source>
        <dbReference type="ARBA" id="ARBA00000237"/>
    </source>
</evidence>
<dbReference type="Proteomes" id="UP000653305">
    <property type="component" value="Unassembled WGS sequence"/>
</dbReference>
<gene>
    <name evidence="11" type="ORF">PHJA_000559400</name>
</gene>
<dbReference type="InterPro" id="IPR046533">
    <property type="entry name" value="DUF6598"/>
</dbReference>
<comment type="catalytic activity">
    <reaction evidence="1 9">
        <text>Endohydrolysis of the N-glycosidic bond at one specific adenosine on the 28S rRNA.</text>
        <dbReference type="EC" id="3.2.2.22"/>
    </reaction>
</comment>
<name>A0A830BAR6_9LAMI</name>
<organism evidence="11 12">
    <name type="scientific">Phtheirospermum japonicum</name>
    <dbReference type="NCBI Taxonomy" id="374723"/>
    <lineage>
        <taxon>Eukaryota</taxon>
        <taxon>Viridiplantae</taxon>
        <taxon>Streptophyta</taxon>
        <taxon>Embryophyta</taxon>
        <taxon>Tracheophyta</taxon>
        <taxon>Spermatophyta</taxon>
        <taxon>Magnoliopsida</taxon>
        <taxon>eudicotyledons</taxon>
        <taxon>Gunneridae</taxon>
        <taxon>Pentapetalae</taxon>
        <taxon>asterids</taxon>
        <taxon>lamiids</taxon>
        <taxon>Lamiales</taxon>
        <taxon>Orobanchaceae</taxon>
        <taxon>Orobanchaceae incertae sedis</taxon>
        <taxon>Phtheirospermum</taxon>
    </lineage>
</organism>
<dbReference type="EMBL" id="BMAC01000079">
    <property type="protein sequence ID" value="GFP84157.1"/>
    <property type="molecule type" value="Genomic_DNA"/>
</dbReference>
<evidence type="ECO:0000256" key="7">
    <source>
        <dbReference type="ARBA" id="ARBA00023193"/>
    </source>
</evidence>
<feature type="domain" description="DUF6598" evidence="10">
    <location>
        <begin position="395"/>
        <end position="528"/>
    </location>
</feature>
<evidence type="ECO:0000313" key="12">
    <source>
        <dbReference type="Proteomes" id="UP000653305"/>
    </source>
</evidence>
<keyword evidence="6 9" id="KW-0611">Plant defense</keyword>
<evidence type="ECO:0000256" key="6">
    <source>
        <dbReference type="ARBA" id="ARBA00022821"/>
    </source>
</evidence>
<dbReference type="InterPro" id="IPR036041">
    <property type="entry name" value="Ribosome-inact_prot_sf"/>
</dbReference>
<sequence length="564" mass="62533">MSRRLRFMLLINGVTVENTTDYDEFIRRLRVRLGVRSSHNVPALAVQAEPPPGLCDVIIEVDSQDYSGSVRFRLRVDNLYLLGYQMLGGQWNEFDRPPNAEPLIPGSEPLGFNCNYKSLVKPLPGNQGLTSVIIGLNILFSAIETLATTEDMEARARNLIVVIMMICEGARFRPISEYISSNPQGFVIPEWMRNLVNSWGNLSGALLRADAYPDQPFMLAAKDAIQLPHLQREIRTLADIISIMGILLGICFTHHRKSRSLPAVSLNSQQQQQQQPQCFVGLPLLDVFSVVIDGISGDDPRIFGTITINNGVSKRNVYNLAKDDSEYVGLYIVPNCTSEVITAFGEIWIDVKLFLTYDKELRKGVVDDETGAAGGNETVAWDSDVLNRVGPAKILVNETVTWDAFNLGSPYDQVITTLLASATIGSLSINYAVRRNAVAATVSVVLKETYEDTSEVYGRIYAFYDGWMQSRSILFQRQSGDYASVARGHNIPLLKSVVAVPRNRTSLKINADLTEYDPLSNDDPIVYQTFEFPVPTSLPASSSKESTNTGGEKIIIKIDWSSGF</sequence>
<keyword evidence="7 9" id="KW-0652">Protein synthesis inhibitor</keyword>
<dbReference type="InterPro" id="IPR001574">
    <property type="entry name" value="Ribosome_inactivat_prot"/>
</dbReference>
<dbReference type="OrthoDB" id="1602268at2759"/>
<comment type="caution">
    <text evidence="11">The sequence shown here is derived from an EMBL/GenBank/DDBJ whole genome shotgun (WGS) entry which is preliminary data.</text>
</comment>
<proteinExistence type="inferred from homology"/>
<comment type="similarity">
    <text evidence="2">Belongs to the ribosome-inactivating protein family. Type 1 RIP subfamily.</text>
</comment>
<protein>
    <recommendedName>
        <fullName evidence="3">rRNA N-glycosylase</fullName>
        <ecNumber evidence="3">3.2.2.22</ecNumber>
    </recommendedName>
    <alternativeName>
        <fullName evidence="8">rRNA N-glycosidase</fullName>
    </alternativeName>
</protein>
<dbReference type="GO" id="GO:0090729">
    <property type="term" value="F:toxin activity"/>
    <property type="evidence" value="ECO:0007669"/>
    <property type="project" value="UniProtKB-KW"/>
</dbReference>
<dbReference type="GO" id="GO:0017148">
    <property type="term" value="P:negative regulation of translation"/>
    <property type="evidence" value="ECO:0007669"/>
    <property type="project" value="UniProtKB-KW"/>
</dbReference>
<dbReference type="InterPro" id="IPR016138">
    <property type="entry name" value="Ribosome_inactivat_prot_sub1"/>
</dbReference>
<evidence type="ECO:0000256" key="2">
    <source>
        <dbReference type="ARBA" id="ARBA00008544"/>
    </source>
</evidence>
<dbReference type="PRINTS" id="PR00396">
    <property type="entry name" value="SHIGARICIN"/>
</dbReference>
<dbReference type="GO" id="GO:0030598">
    <property type="term" value="F:rRNA N-glycosylase activity"/>
    <property type="evidence" value="ECO:0007669"/>
    <property type="project" value="UniProtKB-EC"/>
</dbReference>
<dbReference type="PANTHER" id="PTHR33453:SF9">
    <property type="entry name" value="ALBUMIN B-32"/>
    <property type="match status" value="1"/>
</dbReference>
<dbReference type="Pfam" id="PF20241">
    <property type="entry name" value="DUF6598"/>
    <property type="match status" value="1"/>
</dbReference>
<dbReference type="Gene3D" id="3.40.420.10">
    <property type="entry name" value="Ricin (A subunit), domain 1"/>
    <property type="match status" value="1"/>
</dbReference>
<dbReference type="InterPro" id="IPR017988">
    <property type="entry name" value="Ribosome_inactivat_prot_CS"/>
</dbReference>
<dbReference type="AlphaFoldDB" id="A0A830BAR6"/>
<dbReference type="InterPro" id="IPR017989">
    <property type="entry name" value="Ribosome_inactivat_1/2"/>
</dbReference>